<keyword evidence="4 15" id="KW-0138">CF(0)</keyword>
<comment type="function">
    <text evidence="12">Component of the F(0) channel, it forms part of the peripheral stalk, linking F(1) to F(0). The b'-subunit is a diverged and duplicated form of b found in plants and photosynthetic bacteria.</text>
</comment>
<dbReference type="PANTHER" id="PTHR33445">
    <property type="entry name" value="ATP SYNTHASE SUBUNIT B', CHLOROPLASTIC"/>
    <property type="match status" value="1"/>
</dbReference>
<dbReference type="RefSeq" id="WP_237977818.1">
    <property type="nucleotide sequence ID" value="NZ_JAKNCT010000002.1"/>
</dbReference>
<dbReference type="SUPFAM" id="SSF81573">
    <property type="entry name" value="F1F0 ATP synthase subunit B, membrane domain"/>
    <property type="match status" value="1"/>
</dbReference>
<protein>
    <recommendedName>
        <fullName evidence="15">ATP synthase subunit b</fullName>
    </recommendedName>
    <alternativeName>
        <fullName evidence="15">ATP synthase F(0) sector subunit b</fullName>
    </alternativeName>
    <alternativeName>
        <fullName evidence="15">ATPase subunit I</fullName>
    </alternativeName>
    <alternativeName>
        <fullName evidence="15">F-type ATPase subunit b</fullName>
        <shortName evidence="15">F-ATPase subunit b</shortName>
    </alternativeName>
</protein>
<keyword evidence="18" id="KW-1185">Reference proteome</keyword>
<dbReference type="InterPro" id="IPR050059">
    <property type="entry name" value="ATP_synthase_B_chain"/>
</dbReference>
<evidence type="ECO:0000313" key="17">
    <source>
        <dbReference type="EMBL" id="MCG5030161.1"/>
    </source>
</evidence>
<accession>A0ABS9MNG2</accession>
<dbReference type="Gene3D" id="1.20.5.620">
    <property type="entry name" value="F1F0 ATP synthase subunit B, membrane domain"/>
    <property type="match status" value="1"/>
</dbReference>
<feature type="transmembrane region" description="Helical" evidence="15">
    <location>
        <begin position="6"/>
        <end position="26"/>
    </location>
</feature>
<dbReference type="EMBL" id="JAKNCT010000002">
    <property type="protein sequence ID" value="MCG5030161.1"/>
    <property type="molecule type" value="Genomic_DNA"/>
</dbReference>
<gene>
    <name evidence="15" type="primary">atpF</name>
    <name evidence="17" type="ORF">MAF45_01650</name>
</gene>
<organism evidence="17 18">
    <name type="scientific">Mesosutterella porci</name>
    <dbReference type="NCBI Taxonomy" id="2915351"/>
    <lineage>
        <taxon>Bacteria</taxon>
        <taxon>Pseudomonadati</taxon>
        <taxon>Pseudomonadota</taxon>
        <taxon>Betaproteobacteria</taxon>
        <taxon>Burkholderiales</taxon>
        <taxon>Sutterellaceae</taxon>
        <taxon>Mesosutterella</taxon>
    </lineage>
</organism>
<evidence type="ECO:0000256" key="9">
    <source>
        <dbReference type="ARBA" id="ARBA00023136"/>
    </source>
</evidence>
<dbReference type="Pfam" id="PF00430">
    <property type="entry name" value="ATP-synt_B"/>
    <property type="match status" value="1"/>
</dbReference>
<proteinExistence type="inferred from homology"/>
<keyword evidence="3 15" id="KW-1003">Cell membrane</keyword>
<evidence type="ECO:0000256" key="6">
    <source>
        <dbReference type="ARBA" id="ARBA00022781"/>
    </source>
</evidence>
<dbReference type="InterPro" id="IPR028987">
    <property type="entry name" value="ATP_synth_B-like_membr_sf"/>
</dbReference>
<keyword evidence="7 15" id="KW-1133">Transmembrane helix</keyword>
<sequence>MNINASLFVQMVVFFLGAWVTMKYIWPPLIRAIENRQKKIAEGLRAADLGQSALAEATKKQQAVEAQARAQAVAIVADGEKRGQNIVEQAKTQAQVEADRIVKAANEEADQEIARAKDALRDQVAQLAVLGAKQILKREVNVETHKALLEELKAKL</sequence>
<evidence type="ECO:0000256" key="2">
    <source>
        <dbReference type="ARBA" id="ARBA00022448"/>
    </source>
</evidence>
<evidence type="ECO:0000256" key="11">
    <source>
        <dbReference type="ARBA" id="ARBA00025198"/>
    </source>
</evidence>
<dbReference type="CDD" id="cd06503">
    <property type="entry name" value="ATP-synt_Fo_b"/>
    <property type="match status" value="1"/>
</dbReference>
<comment type="subunit">
    <text evidence="15">F-type ATPases have 2 components, F(1) - the catalytic core - and F(0) - the membrane proton channel. F(1) has five subunits: alpha(3), beta(3), gamma(1), delta(1), epsilon(1). F(0) has three main subunits: a(1), b(2) and c(10-14). The alpha and beta chains form an alternating ring which encloses part of the gamma chain. F(1) is attached to F(0) by a central stalk formed by the gamma and epsilon chains, while a peripheral stalk is formed by the delta and b chains.</text>
</comment>
<comment type="similarity">
    <text evidence="1 15 16">Belongs to the ATPase B chain family.</text>
</comment>
<dbReference type="HAMAP" id="MF_01398">
    <property type="entry name" value="ATP_synth_b_bprime"/>
    <property type="match status" value="1"/>
</dbReference>
<keyword evidence="6 15" id="KW-0375">Hydrogen ion transport</keyword>
<evidence type="ECO:0000256" key="13">
    <source>
        <dbReference type="ARBA" id="ARBA00026054"/>
    </source>
</evidence>
<keyword evidence="2 15" id="KW-0813">Transport</keyword>
<comment type="subunit">
    <text evidence="13">F-type ATPases have 2 components, F(1) - the catalytic core - and F(0) - the membrane proton channel. F(1) has five subunits: alpha(3), beta(3), gamma(1), delta(1), epsilon(1). F(0) has four main subunits: a(1), b(2) and c(10-14). The alpha and beta chains form an alternating ring which encloses part of the gamma chain. F(1) is attached to F(0) by a central stalk formed by the gamma and epsilon chains, while a peripheral stalk is formed by the delta and b chains.</text>
</comment>
<evidence type="ECO:0000256" key="8">
    <source>
        <dbReference type="ARBA" id="ARBA00023065"/>
    </source>
</evidence>
<evidence type="ECO:0000256" key="5">
    <source>
        <dbReference type="ARBA" id="ARBA00022692"/>
    </source>
</evidence>
<name>A0ABS9MNG2_9BURK</name>
<evidence type="ECO:0000256" key="3">
    <source>
        <dbReference type="ARBA" id="ARBA00022475"/>
    </source>
</evidence>
<comment type="subcellular location">
    <subcellularLocation>
        <location evidence="15">Cell membrane</location>
        <topology evidence="15">Single-pass membrane protein</topology>
    </subcellularLocation>
    <subcellularLocation>
        <location evidence="14">Endomembrane system</location>
        <topology evidence="14">Single-pass membrane protein</topology>
    </subcellularLocation>
</comment>
<evidence type="ECO:0000313" key="18">
    <source>
        <dbReference type="Proteomes" id="UP001297600"/>
    </source>
</evidence>
<keyword evidence="9 15" id="KW-0472">Membrane</keyword>
<comment type="caution">
    <text evidence="17">The sequence shown here is derived from an EMBL/GenBank/DDBJ whole genome shotgun (WGS) entry which is preliminary data.</text>
</comment>
<evidence type="ECO:0000256" key="14">
    <source>
        <dbReference type="ARBA" id="ARBA00037847"/>
    </source>
</evidence>
<evidence type="ECO:0000256" key="7">
    <source>
        <dbReference type="ARBA" id="ARBA00022989"/>
    </source>
</evidence>
<dbReference type="InterPro" id="IPR002146">
    <property type="entry name" value="ATP_synth_b/b'su_bac/chlpt"/>
</dbReference>
<evidence type="ECO:0000256" key="1">
    <source>
        <dbReference type="ARBA" id="ARBA00005513"/>
    </source>
</evidence>
<comment type="function">
    <text evidence="11 15">F(1)F(0) ATP synthase produces ATP from ADP in the presence of a proton or sodium gradient. F-type ATPases consist of two structural domains, F(1) containing the extramembraneous catalytic core and F(0) containing the membrane proton channel, linked together by a central stalk and a peripheral stalk. During catalysis, ATP synthesis in the catalytic domain of F(1) is coupled via a rotary mechanism of the central stalk subunits to proton translocation.</text>
</comment>
<dbReference type="InterPro" id="IPR005864">
    <property type="entry name" value="ATP_synth_F0_bsu_bac"/>
</dbReference>
<evidence type="ECO:0000256" key="10">
    <source>
        <dbReference type="ARBA" id="ARBA00023310"/>
    </source>
</evidence>
<evidence type="ECO:0000256" key="16">
    <source>
        <dbReference type="RuleBase" id="RU003848"/>
    </source>
</evidence>
<keyword evidence="5 15" id="KW-0812">Transmembrane</keyword>
<dbReference type="NCBIfam" id="TIGR01144">
    <property type="entry name" value="ATP_synt_b"/>
    <property type="match status" value="1"/>
</dbReference>
<reference evidence="17 18" key="1">
    <citation type="submission" date="2022-02" db="EMBL/GenBank/DDBJ databases">
        <title>Mesosutterella porci, a novel member of the family Sutterellaceae from pig feces.</title>
        <authorList>
            <person name="Wylensek D."/>
            <person name="Clavel T."/>
        </authorList>
    </citation>
    <scope>NUCLEOTIDE SEQUENCE [LARGE SCALE GENOMIC DNA]</scope>
    <source>
        <strain evidence="18">oilRF-744-wt-GAM-9</strain>
    </source>
</reference>
<evidence type="ECO:0000256" key="15">
    <source>
        <dbReference type="HAMAP-Rule" id="MF_01398"/>
    </source>
</evidence>
<evidence type="ECO:0000256" key="4">
    <source>
        <dbReference type="ARBA" id="ARBA00022547"/>
    </source>
</evidence>
<keyword evidence="8 15" id="KW-0406">Ion transport</keyword>
<dbReference type="NCBIfam" id="NF004411">
    <property type="entry name" value="PRK05759.1-2"/>
    <property type="match status" value="1"/>
</dbReference>
<dbReference type="Proteomes" id="UP001297600">
    <property type="component" value="Unassembled WGS sequence"/>
</dbReference>
<dbReference type="PANTHER" id="PTHR33445:SF1">
    <property type="entry name" value="ATP SYNTHASE SUBUNIT B"/>
    <property type="match status" value="1"/>
</dbReference>
<evidence type="ECO:0000256" key="12">
    <source>
        <dbReference type="ARBA" id="ARBA00025614"/>
    </source>
</evidence>
<keyword evidence="10 15" id="KW-0066">ATP synthesis</keyword>